<dbReference type="Gene3D" id="2.40.128.270">
    <property type="match status" value="1"/>
</dbReference>
<dbReference type="PANTHER" id="PTHR35535:SF1">
    <property type="entry name" value="HEAT SHOCK PROTEIN HSLJ"/>
    <property type="match status" value="1"/>
</dbReference>
<dbReference type="PANTHER" id="PTHR35535">
    <property type="entry name" value="HEAT SHOCK PROTEIN HSLJ"/>
    <property type="match status" value="1"/>
</dbReference>
<sequence length="145" mass="16692">MKKFYGLFVLLATTVLLNGCDKQDKQSILTVELQHHRFTLIKANGEEVAPEKQAFIEFSEKLTYNGKMCNEFFGQASLNRDVIKSADFSSTQKLCDDQQLNNLDTIIYQMFKNGATVEIKQGYDNTLLQLKDKTNDLYFELKDLM</sequence>
<name>A0ABR7QXK1_9GAMM</name>
<evidence type="ECO:0000259" key="1">
    <source>
        <dbReference type="Pfam" id="PF03724"/>
    </source>
</evidence>
<organism evidence="2 3">
    <name type="scientific">Frischella japonica</name>
    <dbReference type="NCBI Taxonomy" id="2741544"/>
    <lineage>
        <taxon>Bacteria</taxon>
        <taxon>Pseudomonadati</taxon>
        <taxon>Pseudomonadota</taxon>
        <taxon>Gammaproteobacteria</taxon>
        <taxon>Orbales</taxon>
        <taxon>Orbaceae</taxon>
        <taxon>Frischella</taxon>
    </lineage>
</organism>
<feature type="domain" description="DUF306" evidence="1">
    <location>
        <begin position="32"/>
        <end position="134"/>
    </location>
</feature>
<dbReference type="Proteomes" id="UP000651208">
    <property type="component" value="Unassembled WGS sequence"/>
</dbReference>
<evidence type="ECO:0000313" key="2">
    <source>
        <dbReference type="EMBL" id="MBC9130815.1"/>
    </source>
</evidence>
<proteinExistence type="predicted"/>
<dbReference type="EMBL" id="JABURY010000014">
    <property type="protein sequence ID" value="MBC9130815.1"/>
    <property type="molecule type" value="Genomic_DNA"/>
</dbReference>
<dbReference type="InterPro" id="IPR005184">
    <property type="entry name" value="DUF306_Meta_HslJ"/>
</dbReference>
<gene>
    <name evidence="2" type="ORF">FcAc13_05770</name>
</gene>
<dbReference type="InterPro" id="IPR053147">
    <property type="entry name" value="Hsp_HslJ-like"/>
</dbReference>
<evidence type="ECO:0000313" key="3">
    <source>
        <dbReference type="Proteomes" id="UP000651208"/>
    </source>
</evidence>
<dbReference type="RefSeq" id="WP_187755265.1">
    <property type="nucleotide sequence ID" value="NZ_JABURY010000014.1"/>
</dbReference>
<reference evidence="2 3" key="1">
    <citation type="submission" date="2020-06" db="EMBL/GenBank/DDBJ databases">
        <title>Frischella cerana isolated from Apis cerana gut homogenate.</title>
        <authorList>
            <person name="Wolter L.A."/>
            <person name="Suenami S."/>
            <person name="Miyazaki R."/>
        </authorList>
    </citation>
    <scope>NUCLEOTIDE SEQUENCE [LARGE SCALE GENOMIC DNA]</scope>
    <source>
        <strain evidence="2 3">Ac13</strain>
    </source>
</reference>
<dbReference type="InterPro" id="IPR038670">
    <property type="entry name" value="HslJ-like_sf"/>
</dbReference>
<comment type="caution">
    <text evidence="2">The sequence shown here is derived from an EMBL/GenBank/DDBJ whole genome shotgun (WGS) entry which is preliminary data.</text>
</comment>
<dbReference type="Pfam" id="PF03724">
    <property type="entry name" value="META"/>
    <property type="match status" value="1"/>
</dbReference>
<accession>A0ABR7QXK1</accession>
<protein>
    <submittedName>
        <fullName evidence="2">META domain-containing protein</fullName>
    </submittedName>
</protein>
<keyword evidence="3" id="KW-1185">Reference proteome</keyword>